<comment type="caution">
    <text evidence="8">The sequence shown here is derived from an EMBL/GenBank/DDBJ whole genome shotgun (WGS) entry which is preliminary data.</text>
</comment>
<dbReference type="SMART" id="SM00673">
    <property type="entry name" value="CARP"/>
    <property type="match status" value="2"/>
</dbReference>
<protein>
    <recommendedName>
        <fullName evidence="4">TBCC domain-containing protein 1</fullName>
    </recommendedName>
</protein>
<dbReference type="Proteomes" id="UP000826234">
    <property type="component" value="Unassembled WGS sequence"/>
</dbReference>
<evidence type="ECO:0000256" key="3">
    <source>
        <dbReference type="ARBA" id="ARBA00008848"/>
    </source>
</evidence>
<reference evidence="8 9" key="1">
    <citation type="journal article" date="2022" name="Gigascience">
        <title>A chromosome-level genome assembly and annotation of the desert horned lizard, Phrynosoma platyrhinos, provides insight into chromosomal rearrangements among reptiles.</title>
        <authorList>
            <person name="Koochekian N."/>
            <person name="Ascanio A."/>
            <person name="Farleigh K."/>
            <person name="Card D.C."/>
            <person name="Schield D.R."/>
            <person name="Castoe T.A."/>
            <person name="Jezkova T."/>
        </authorList>
    </citation>
    <scope>NUCLEOTIDE SEQUENCE [LARGE SCALE GENOMIC DNA]</scope>
    <source>
        <strain evidence="8">NK-2021</strain>
    </source>
</reference>
<dbReference type="PANTHER" id="PTHR16052">
    <property type="entry name" value="TBCC DOMAIN-CONTAINING PROTEIN 1"/>
    <property type="match status" value="1"/>
</dbReference>
<gene>
    <name evidence="8" type="ORF">JD844_007140</name>
</gene>
<dbReference type="InterPro" id="IPR039589">
    <property type="entry name" value="TBCC1"/>
</dbReference>
<evidence type="ECO:0000313" key="9">
    <source>
        <dbReference type="Proteomes" id="UP000826234"/>
    </source>
</evidence>
<evidence type="ECO:0000313" key="8">
    <source>
        <dbReference type="EMBL" id="KAH0623930.1"/>
    </source>
</evidence>
<dbReference type="InterPro" id="IPR016098">
    <property type="entry name" value="CAP/MinC_C"/>
</dbReference>
<accession>A0ABQ7T355</accession>
<dbReference type="InterPro" id="IPR017901">
    <property type="entry name" value="C-CAP_CF_C-like"/>
</dbReference>
<evidence type="ECO:0000256" key="4">
    <source>
        <dbReference type="ARBA" id="ARBA00017559"/>
    </source>
</evidence>
<dbReference type="Gene3D" id="2.160.20.70">
    <property type="match status" value="1"/>
</dbReference>
<keyword evidence="6" id="KW-0206">Cytoskeleton</keyword>
<comment type="subcellular location">
    <subcellularLocation>
        <location evidence="1">Cytoplasm</location>
        <location evidence="1">Cytoskeleton</location>
        <location evidence="1">Microtubule organizing center</location>
        <location evidence="1">Centrosome</location>
    </subcellularLocation>
    <subcellularLocation>
        <location evidence="2">Cytoplasm</location>
        <location evidence="2">Cytoskeleton</location>
        <location evidence="2">Spindle pole</location>
    </subcellularLocation>
</comment>
<dbReference type="InterPro" id="IPR006599">
    <property type="entry name" value="CARP_motif"/>
</dbReference>
<dbReference type="Pfam" id="PF07986">
    <property type="entry name" value="TBCC"/>
    <property type="match status" value="1"/>
</dbReference>
<evidence type="ECO:0000256" key="2">
    <source>
        <dbReference type="ARBA" id="ARBA00004647"/>
    </source>
</evidence>
<dbReference type="InterPro" id="IPR036223">
    <property type="entry name" value="CAP_C_sf"/>
</dbReference>
<keyword evidence="5" id="KW-0963">Cytoplasm</keyword>
<feature type="domain" description="C-CAP/cofactor C-like" evidence="7">
    <location>
        <begin position="272"/>
        <end position="403"/>
    </location>
</feature>
<evidence type="ECO:0000256" key="1">
    <source>
        <dbReference type="ARBA" id="ARBA00004300"/>
    </source>
</evidence>
<dbReference type="PANTHER" id="PTHR16052:SF0">
    <property type="entry name" value="TBCC DOMAIN-CONTAINING PROTEIN 1"/>
    <property type="match status" value="1"/>
</dbReference>
<proteinExistence type="inferred from homology"/>
<evidence type="ECO:0000259" key="7">
    <source>
        <dbReference type="PROSITE" id="PS51329"/>
    </source>
</evidence>
<evidence type="ECO:0000256" key="5">
    <source>
        <dbReference type="ARBA" id="ARBA00022490"/>
    </source>
</evidence>
<dbReference type="SUPFAM" id="SSF69340">
    <property type="entry name" value="C-terminal domain of adenylylcyclase associated protein"/>
    <property type="match status" value="1"/>
</dbReference>
<comment type="similarity">
    <text evidence="3">Belongs to the TBCC family.</text>
</comment>
<evidence type="ECO:0000256" key="6">
    <source>
        <dbReference type="ARBA" id="ARBA00023212"/>
    </source>
</evidence>
<dbReference type="InterPro" id="IPR012945">
    <property type="entry name" value="Tubulin-bd_cofactor_C_dom"/>
</dbReference>
<dbReference type="EMBL" id="JAIPUX010001880">
    <property type="protein sequence ID" value="KAH0623930.1"/>
    <property type="molecule type" value="Genomic_DNA"/>
</dbReference>
<dbReference type="PROSITE" id="PS51329">
    <property type="entry name" value="C_CAP_COFACTOR_C"/>
    <property type="match status" value="1"/>
</dbReference>
<keyword evidence="9" id="KW-1185">Reference proteome</keyword>
<sequence>MDQPTVNLWVKMEPFIVGALQIPPPSKFSMHYLRKMSTYVRIRSSEGYYPYLLWPMWRHIACGKLQLEKDLAWLYFELFDSLLSVDTLQFLLFLYIQQLNKVSLRTSLLGEEWPNPRSRSYSLTGESNNQIKNWNDSYHQEFVQNHLQDLLELLLDPDQLTASSHSTHNSLVSPDAVRALGFLIEGCVNKNRTVHSLHELALWQPLHAKTGYSKISKAFSFPKLESWIRACLTGNPFGTSACLKSGKKLAWGQQAEGATKRAKIACNIHMVPSAHRIVVMSQVYKQTLAKSSRTLEDSHVKIHRCCESFIYLLSPLRSVTIEKCRNSTFVLGPVRTVVHLHGCDNVKVIVVCHHLSLSSTTNCTLHVLTPTRPLILLGNKAITFAPFHTHYPMLEDHMGRTGLATVPNYWDNPLLVCRENYDENVFRLLSPLEFYPFVVPFEMEGDTTEIPGGLPPAYQKAVSQREQRIQIWQKTVKETGLTKDQRKAFQMLVENKFYEWLVQTGSLQQLDSLVLPAAGSKQAAG</sequence>
<organism evidence="8 9">
    <name type="scientific">Phrynosoma platyrhinos</name>
    <name type="common">Desert horned lizard</name>
    <dbReference type="NCBI Taxonomy" id="52577"/>
    <lineage>
        <taxon>Eukaryota</taxon>
        <taxon>Metazoa</taxon>
        <taxon>Chordata</taxon>
        <taxon>Craniata</taxon>
        <taxon>Vertebrata</taxon>
        <taxon>Euteleostomi</taxon>
        <taxon>Lepidosauria</taxon>
        <taxon>Squamata</taxon>
        <taxon>Bifurcata</taxon>
        <taxon>Unidentata</taxon>
        <taxon>Episquamata</taxon>
        <taxon>Toxicofera</taxon>
        <taxon>Iguania</taxon>
        <taxon>Phrynosomatidae</taxon>
        <taxon>Phrynosomatinae</taxon>
        <taxon>Phrynosoma</taxon>
    </lineage>
</organism>
<name>A0ABQ7T355_PHRPL</name>